<dbReference type="GO" id="GO:0005615">
    <property type="term" value="C:extracellular space"/>
    <property type="evidence" value="ECO:0007669"/>
    <property type="project" value="TreeGrafter"/>
</dbReference>
<dbReference type="Proteomes" id="UP000265000">
    <property type="component" value="Unplaced"/>
</dbReference>
<reference evidence="1" key="1">
    <citation type="submission" date="2025-08" db="UniProtKB">
        <authorList>
            <consortium name="Ensembl"/>
        </authorList>
    </citation>
    <scope>IDENTIFICATION</scope>
</reference>
<evidence type="ECO:0000313" key="2">
    <source>
        <dbReference type="Proteomes" id="UP000265000"/>
    </source>
</evidence>
<dbReference type="AlphaFoldDB" id="A0A3Q2QH71"/>
<reference evidence="1" key="2">
    <citation type="submission" date="2025-09" db="UniProtKB">
        <authorList>
            <consortium name="Ensembl"/>
        </authorList>
    </citation>
    <scope>IDENTIFICATION</scope>
</reference>
<keyword evidence="2" id="KW-1185">Reference proteome</keyword>
<proteinExistence type="predicted"/>
<name>A0A3Q2QH71_FUNHE</name>
<dbReference type="SUPFAM" id="SSF50814">
    <property type="entry name" value="Lipocalins"/>
    <property type="match status" value="1"/>
</dbReference>
<dbReference type="GO" id="GO:0019841">
    <property type="term" value="F:retinol binding"/>
    <property type="evidence" value="ECO:0007669"/>
    <property type="project" value="TreeGrafter"/>
</dbReference>
<dbReference type="InterPro" id="IPR002449">
    <property type="entry name" value="Retinol-bd/Purpurin"/>
</dbReference>
<dbReference type="InterPro" id="IPR012674">
    <property type="entry name" value="Calycin"/>
</dbReference>
<dbReference type="Gene3D" id="2.40.128.20">
    <property type="match status" value="1"/>
</dbReference>
<dbReference type="PANTHER" id="PTHR11873">
    <property type="entry name" value="RETINOL-BINDING PROTEIN 4"/>
    <property type="match status" value="1"/>
</dbReference>
<protein>
    <submittedName>
        <fullName evidence="1">Uncharacterized protein</fullName>
    </submittedName>
</protein>
<evidence type="ECO:0000313" key="1">
    <source>
        <dbReference type="Ensembl" id="ENSFHEP00000026566.1"/>
    </source>
</evidence>
<dbReference type="GO" id="GO:0034632">
    <property type="term" value="F:retinol transmembrane transporter activity"/>
    <property type="evidence" value="ECO:0007669"/>
    <property type="project" value="InterPro"/>
</dbReference>
<accession>A0A3Q2QH71</accession>
<dbReference type="PANTHER" id="PTHR11873:SF2">
    <property type="entry name" value="RETINOL-BINDING PROTEIN 4"/>
    <property type="match status" value="1"/>
</dbReference>
<dbReference type="Ensembl" id="ENSFHET00000002379.1">
    <property type="protein sequence ID" value="ENSFHEP00000026566.1"/>
    <property type="gene ID" value="ENSFHEG00000009963.1"/>
</dbReference>
<sequence>MLRLFCRSPSARCGALPSAAVLAQDRKVENIQVKQDFDKTRYAVGKKEPEGLMTATTKGSVGSPGPAKFRMKYWGAASYLQTGNDKLGYPHRLRRLRHPLLLYSFVFSRHSTGLRPEDQAIITQRKMDLCLLGRYRRVAHNGFCENSGNSELPQSHPS</sequence>
<organism evidence="1 2">
    <name type="scientific">Fundulus heteroclitus</name>
    <name type="common">Killifish</name>
    <name type="synonym">Mummichog</name>
    <dbReference type="NCBI Taxonomy" id="8078"/>
    <lineage>
        <taxon>Eukaryota</taxon>
        <taxon>Metazoa</taxon>
        <taxon>Chordata</taxon>
        <taxon>Craniata</taxon>
        <taxon>Vertebrata</taxon>
        <taxon>Euteleostomi</taxon>
        <taxon>Actinopterygii</taxon>
        <taxon>Neopterygii</taxon>
        <taxon>Teleostei</taxon>
        <taxon>Neoteleostei</taxon>
        <taxon>Acanthomorphata</taxon>
        <taxon>Ovalentaria</taxon>
        <taxon>Atherinomorphae</taxon>
        <taxon>Cyprinodontiformes</taxon>
        <taxon>Fundulidae</taxon>
        <taxon>Fundulus</taxon>
    </lineage>
</organism>